<keyword evidence="3" id="KW-1185">Reference proteome</keyword>
<evidence type="ECO:0000313" key="3">
    <source>
        <dbReference type="Proteomes" id="UP000838763"/>
    </source>
</evidence>
<feature type="region of interest" description="Disordered" evidence="1">
    <location>
        <begin position="68"/>
        <end position="87"/>
    </location>
</feature>
<comment type="caution">
    <text evidence="2">The sequence shown here is derived from an EMBL/GenBank/DDBJ whole genome shotgun (WGS) entry which is preliminary data.</text>
</comment>
<organism evidence="2 3">
    <name type="scientific">Parascedosporium putredinis</name>
    <dbReference type="NCBI Taxonomy" id="1442378"/>
    <lineage>
        <taxon>Eukaryota</taxon>
        <taxon>Fungi</taxon>
        <taxon>Dikarya</taxon>
        <taxon>Ascomycota</taxon>
        <taxon>Pezizomycotina</taxon>
        <taxon>Sordariomycetes</taxon>
        <taxon>Hypocreomycetidae</taxon>
        <taxon>Microascales</taxon>
        <taxon>Microascaceae</taxon>
        <taxon>Parascedosporium</taxon>
    </lineage>
</organism>
<dbReference type="OrthoDB" id="2135762at2759"/>
<dbReference type="AlphaFoldDB" id="A0A9P1HDF5"/>
<sequence>METDSAHRKIELQEPEDLAFLIANVRQAARERIDEAFPQSLVDEYITKTFTLAAPSLAINGLPVDPDTYLSPDKPNQRGSRSKSKAAPAAPVIYEAFDDRMHQRVLDLAREEEDLLAEIAALKQKSLSAVNLVCGDLQRIVAEGSAGLLGVDAAVKAKGGDGGAAEEAWRNAIQGLEKLKREMPAAVAKMERARVAGEYVITEGR</sequence>
<evidence type="ECO:0000256" key="1">
    <source>
        <dbReference type="SAM" id="MobiDB-lite"/>
    </source>
</evidence>
<name>A0A9P1HDF5_9PEZI</name>
<gene>
    <name evidence="2" type="ORF">PPNO1_LOCUS9569</name>
</gene>
<dbReference type="EMBL" id="CALLCH030000021">
    <property type="protein sequence ID" value="CAI4220028.1"/>
    <property type="molecule type" value="Genomic_DNA"/>
</dbReference>
<protein>
    <recommendedName>
        <fullName evidence="4">Kinetochore protein</fullName>
    </recommendedName>
</protein>
<reference evidence="2" key="1">
    <citation type="submission" date="2022-11" db="EMBL/GenBank/DDBJ databases">
        <authorList>
            <person name="Scott C."/>
            <person name="Bruce N."/>
        </authorList>
    </citation>
    <scope>NUCLEOTIDE SEQUENCE</scope>
</reference>
<evidence type="ECO:0008006" key="4">
    <source>
        <dbReference type="Google" id="ProtNLM"/>
    </source>
</evidence>
<dbReference type="Proteomes" id="UP000838763">
    <property type="component" value="Unassembled WGS sequence"/>
</dbReference>
<evidence type="ECO:0000313" key="2">
    <source>
        <dbReference type="EMBL" id="CAI4220028.1"/>
    </source>
</evidence>
<proteinExistence type="predicted"/>
<accession>A0A9P1HDF5</accession>